<name>A0ABN5XW35_9FIRM</name>
<dbReference type="EMBL" id="AP022321">
    <property type="protein sequence ID" value="BBU35434.1"/>
    <property type="molecule type" value="Genomic_DNA"/>
</dbReference>
<evidence type="ECO:0000313" key="2">
    <source>
        <dbReference type="Proteomes" id="UP000509249"/>
    </source>
</evidence>
<proteinExistence type="predicted"/>
<sequence length="297" mass="33644">MKFTEAERAILELFQNDTQFNFEGNTYKVNFAGKPSSPHGEPKTDIYIEAQDINTNEVREIKISYKKENADFVENKISKERAKQLFGDNWETKINEATHKLRSQFQAKKLIYKTKSSRTQAGSITLGWKFELTNKTGGKLSTQLELTEDEVTDVYSGTNLAESKKNASVNGQIIKNSGIANYMLVTNDTSSIESIITRLQPISSYVKSNPNLFCVYKALNYRTFDNKYDGNRPLAVSVDWTIENSKLSHNLNFNTPLAVGGDSAYNKLKYALNALESINTEDLNEDNVINYNEITHE</sequence>
<gene>
    <name evidence="1" type="ORF">VEIT17_18800</name>
</gene>
<organism evidence="1 2">
    <name type="scientific">Veillonella nakazawae</name>
    <dbReference type="NCBI Taxonomy" id="2682456"/>
    <lineage>
        <taxon>Bacteria</taxon>
        <taxon>Bacillati</taxon>
        <taxon>Bacillota</taxon>
        <taxon>Negativicutes</taxon>
        <taxon>Veillonellales</taxon>
        <taxon>Veillonellaceae</taxon>
        <taxon>Veillonella</taxon>
    </lineage>
</organism>
<keyword evidence="2" id="KW-1185">Reference proteome</keyword>
<dbReference type="Proteomes" id="UP000509249">
    <property type="component" value="Chromosome"/>
</dbReference>
<reference evidence="1 2" key="1">
    <citation type="journal article" date="2020" name="Int. J. Syst. Evol. Microbiol.">
        <title>Veillonella nakazawae sp. nov., an anaerobic gram-negative coccus isolated from the oral cavity of Japanese children.</title>
        <authorList>
            <person name="Mashima I."/>
            <person name="Theodorea C.F."/>
            <person name="Djais A.A."/>
            <person name="Kunihiro T."/>
            <person name="Kawamura Y."/>
            <person name="Otomo M."/>
            <person name="Saitoh M."/>
            <person name="Tamai R."/>
            <person name="Kiyoura Y."/>
        </authorList>
    </citation>
    <scope>NUCLEOTIDE SEQUENCE [LARGE SCALE GENOMIC DNA]</scope>
    <source>
        <strain evidence="1 2">T1-7</strain>
    </source>
</reference>
<protein>
    <submittedName>
        <fullName evidence="1">Uncharacterized protein</fullName>
    </submittedName>
</protein>
<accession>A0ABN5XW35</accession>
<dbReference type="RefSeq" id="WP_178885907.1">
    <property type="nucleotide sequence ID" value="NZ_AP022321.1"/>
</dbReference>
<evidence type="ECO:0000313" key="1">
    <source>
        <dbReference type="EMBL" id="BBU35434.1"/>
    </source>
</evidence>